<accession>A0ACC6J577</accession>
<comment type="caution">
    <text evidence="1">The sequence shown here is derived from an EMBL/GenBank/DDBJ whole genome shotgun (WGS) entry which is preliminary data.</text>
</comment>
<name>A0ACC6J577_9FLAO</name>
<dbReference type="Proteomes" id="UP001184833">
    <property type="component" value="Unassembled WGS sequence"/>
</dbReference>
<evidence type="ECO:0000313" key="2">
    <source>
        <dbReference type="Proteomes" id="UP001184833"/>
    </source>
</evidence>
<protein>
    <submittedName>
        <fullName evidence="1">Uncharacterized protein</fullName>
    </submittedName>
</protein>
<gene>
    <name evidence="1" type="ORF">J2786_001288</name>
</gene>
<organism evidence="1 2">
    <name type="scientific">Chryseobacterium vietnamense</name>
    <dbReference type="NCBI Taxonomy" id="866785"/>
    <lineage>
        <taxon>Bacteria</taxon>
        <taxon>Pseudomonadati</taxon>
        <taxon>Bacteroidota</taxon>
        <taxon>Flavobacteriia</taxon>
        <taxon>Flavobacteriales</taxon>
        <taxon>Weeksellaceae</taxon>
        <taxon>Chryseobacterium group</taxon>
        <taxon>Chryseobacterium</taxon>
    </lineage>
</organism>
<sequence>MKNKNKAVGSLRKKRRKLQCIETFFQTHDLVTAKQMLSSIMQYAVNGKDWLKKDPSVILQFHQSLCIFIREGYMIGKKTKKWKVNAAPDISSPMMKGSLSDKEYEKPILVFKRAFKEYSIQEFDYFISGIVYFSQQMYRHGPESNLVRPYIHLTKMLDAAYLILERGVQKKVITKKIK</sequence>
<evidence type="ECO:0000313" key="1">
    <source>
        <dbReference type="EMBL" id="MDR6458195.1"/>
    </source>
</evidence>
<dbReference type="EMBL" id="JAVDQX010000001">
    <property type="protein sequence ID" value="MDR6458195.1"/>
    <property type="molecule type" value="Genomic_DNA"/>
</dbReference>
<reference evidence="1" key="1">
    <citation type="submission" date="2023-07" db="EMBL/GenBank/DDBJ databases">
        <title>Sorghum-associated microbial communities from plants grown in Nebraska, USA.</title>
        <authorList>
            <person name="Schachtman D."/>
        </authorList>
    </citation>
    <scope>NUCLEOTIDE SEQUENCE</scope>
    <source>
        <strain evidence="1">DS2329</strain>
    </source>
</reference>
<proteinExistence type="predicted"/>
<keyword evidence="2" id="KW-1185">Reference proteome</keyword>